<name>A0ABV6Y7G9_9HYPH</name>
<evidence type="ECO:0000313" key="1">
    <source>
        <dbReference type="EMBL" id="MFC1457209.1"/>
    </source>
</evidence>
<accession>A0ABV6Y7G9</accession>
<gene>
    <name evidence="1" type="ORF">ACETIH_10850</name>
</gene>
<comment type="caution">
    <text evidence="1">The sequence shown here is derived from an EMBL/GenBank/DDBJ whole genome shotgun (WGS) entry which is preliminary data.</text>
</comment>
<dbReference type="EMBL" id="JBHOMY010000027">
    <property type="protein sequence ID" value="MFC1457209.1"/>
    <property type="molecule type" value="Genomic_DNA"/>
</dbReference>
<proteinExistence type="predicted"/>
<reference evidence="1 2" key="1">
    <citation type="submission" date="2024-09" db="EMBL/GenBank/DDBJ databases">
        <title>Nodulacao em especies de Leguminosae Basais da Amazonia e Caracterizacao dos Rizobios e Bacterias Associadas aos Nodulos.</title>
        <authorList>
            <person name="Jambeiro I.C.A."/>
            <person name="Lopes I.S."/>
            <person name="Aguiar E.R.G.R."/>
            <person name="Santos A.F.J."/>
            <person name="Dos Santos J.M.F."/>
            <person name="Gross E."/>
        </authorList>
    </citation>
    <scope>NUCLEOTIDE SEQUENCE [LARGE SCALE GENOMIC DNA]</scope>
    <source>
        <strain evidence="1 2">BRUESC1165</strain>
    </source>
</reference>
<sequence>MFTDFRDGEDKGNVSLLFGVDRLSDLAIRQAGDDAIIWHRAEVMILKHVDGYYLSGSDFIF</sequence>
<evidence type="ECO:0000313" key="2">
    <source>
        <dbReference type="Proteomes" id="UP001593940"/>
    </source>
</evidence>
<organism evidence="1 2">
    <name type="scientific">Microvirga arabica</name>
    <dbReference type="NCBI Taxonomy" id="1128671"/>
    <lineage>
        <taxon>Bacteria</taxon>
        <taxon>Pseudomonadati</taxon>
        <taxon>Pseudomonadota</taxon>
        <taxon>Alphaproteobacteria</taxon>
        <taxon>Hyphomicrobiales</taxon>
        <taxon>Methylobacteriaceae</taxon>
        <taxon>Microvirga</taxon>
    </lineage>
</organism>
<protein>
    <submittedName>
        <fullName evidence="1">Uncharacterized protein</fullName>
    </submittedName>
</protein>
<dbReference type="RefSeq" id="WP_377029704.1">
    <property type="nucleotide sequence ID" value="NZ_JBHOMY010000027.1"/>
</dbReference>
<dbReference type="Proteomes" id="UP001593940">
    <property type="component" value="Unassembled WGS sequence"/>
</dbReference>
<keyword evidence="2" id="KW-1185">Reference proteome</keyword>